<evidence type="ECO:0000313" key="3">
    <source>
        <dbReference type="WBParaSite" id="Pan_g15046.t1"/>
    </source>
</evidence>
<evidence type="ECO:0000256" key="1">
    <source>
        <dbReference type="RuleBase" id="RU363082"/>
    </source>
</evidence>
<protein>
    <recommendedName>
        <fullName evidence="1">Glutaredoxin-like protein</fullName>
    </recommendedName>
</protein>
<dbReference type="Gene3D" id="3.40.30.10">
    <property type="entry name" value="Glutaredoxin"/>
    <property type="match status" value="1"/>
</dbReference>
<evidence type="ECO:0000313" key="2">
    <source>
        <dbReference type="Proteomes" id="UP000492821"/>
    </source>
</evidence>
<name>A0A7E4V0F5_PANRE</name>
<proteinExistence type="inferred from homology"/>
<dbReference type="Pfam" id="PF05768">
    <property type="entry name" value="Glrx-like"/>
    <property type="match status" value="1"/>
</dbReference>
<reference evidence="2" key="1">
    <citation type="journal article" date="2013" name="Genetics">
        <title>The draft genome and transcriptome of Panagrellus redivivus are shaped by the harsh demands of a free-living lifestyle.</title>
        <authorList>
            <person name="Srinivasan J."/>
            <person name="Dillman A.R."/>
            <person name="Macchietto M.G."/>
            <person name="Heikkinen L."/>
            <person name="Lakso M."/>
            <person name="Fracchia K.M."/>
            <person name="Antoshechkin I."/>
            <person name="Mortazavi A."/>
            <person name="Wong G."/>
            <person name="Sternberg P.W."/>
        </authorList>
    </citation>
    <scope>NUCLEOTIDE SEQUENCE [LARGE SCALE GENOMIC DNA]</scope>
    <source>
        <strain evidence="2">MT8872</strain>
    </source>
</reference>
<dbReference type="AlphaFoldDB" id="A0A7E4V0F5"/>
<organism evidence="2 3">
    <name type="scientific">Panagrellus redivivus</name>
    <name type="common">Microworm</name>
    <dbReference type="NCBI Taxonomy" id="6233"/>
    <lineage>
        <taxon>Eukaryota</taxon>
        <taxon>Metazoa</taxon>
        <taxon>Ecdysozoa</taxon>
        <taxon>Nematoda</taxon>
        <taxon>Chromadorea</taxon>
        <taxon>Rhabditida</taxon>
        <taxon>Tylenchina</taxon>
        <taxon>Panagrolaimomorpha</taxon>
        <taxon>Panagrolaimoidea</taxon>
        <taxon>Panagrolaimidae</taxon>
        <taxon>Panagrellus</taxon>
    </lineage>
</organism>
<keyword evidence="1" id="KW-0249">Electron transport</keyword>
<dbReference type="Proteomes" id="UP000492821">
    <property type="component" value="Unassembled WGS sequence"/>
</dbReference>
<sequence length="118" mass="13365">MKLFPTVSTLVTAPSTIQKLAIRLLGTAPASKTPLRLVTGDHCTLCVHFKKQLDFYLEKSNRIAEFDIAEVDIKSDESLKETFKYDIPVLLSNDKVVLKHRFSSILFERFLPPKPSES</sequence>
<dbReference type="SUPFAM" id="SSF52833">
    <property type="entry name" value="Thioredoxin-like"/>
    <property type="match status" value="1"/>
</dbReference>
<dbReference type="WBParaSite" id="Pan_g15046.t1">
    <property type="protein sequence ID" value="Pan_g15046.t1"/>
    <property type="gene ID" value="Pan_g15046"/>
</dbReference>
<reference evidence="3" key="2">
    <citation type="submission" date="2020-10" db="UniProtKB">
        <authorList>
            <consortium name="WormBaseParasite"/>
        </authorList>
    </citation>
    <scope>IDENTIFICATION</scope>
</reference>
<keyword evidence="1" id="KW-0813">Transport</keyword>
<dbReference type="InterPro" id="IPR008554">
    <property type="entry name" value="Glutaredoxin-like"/>
</dbReference>
<comment type="similarity">
    <text evidence="1">Belongs to the glutaredoxin family.</text>
</comment>
<dbReference type="InterPro" id="IPR036249">
    <property type="entry name" value="Thioredoxin-like_sf"/>
</dbReference>
<keyword evidence="2" id="KW-1185">Reference proteome</keyword>
<accession>A0A7E4V0F5</accession>